<organism evidence="2 3">
    <name type="scientific">Eragrostis curvula</name>
    <name type="common">weeping love grass</name>
    <dbReference type="NCBI Taxonomy" id="38414"/>
    <lineage>
        <taxon>Eukaryota</taxon>
        <taxon>Viridiplantae</taxon>
        <taxon>Streptophyta</taxon>
        <taxon>Embryophyta</taxon>
        <taxon>Tracheophyta</taxon>
        <taxon>Spermatophyta</taxon>
        <taxon>Magnoliopsida</taxon>
        <taxon>Liliopsida</taxon>
        <taxon>Poales</taxon>
        <taxon>Poaceae</taxon>
        <taxon>PACMAD clade</taxon>
        <taxon>Chloridoideae</taxon>
        <taxon>Eragrostideae</taxon>
        <taxon>Eragrostidinae</taxon>
        <taxon>Eragrostis</taxon>
    </lineage>
</organism>
<feature type="compositionally biased region" description="Gly residues" evidence="1">
    <location>
        <begin position="38"/>
        <end position="50"/>
    </location>
</feature>
<dbReference type="Gramene" id="TVU51015">
    <property type="protein sequence ID" value="TVU51015"/>
    <property type="gene ID" value="EJB05_02417"/>
</dbReference>
<feature type="non-terminal residue" evidence="2">
    <location>
        <position position="1"/>
    </location>
</feature>
<accession>A0A5J9WT21</accession>
<keyword evidence="3" id="KW-1185">Reference proteome</keyword>
<evidence type="ECO:0000313" key="3">
    <source>
        <dbReference type="Proteomes" id="UP000324897"/>
    </source>
</evidence>
<feature type="region of interest" description="Disordered" evidence="1">
    <location>
        <begin position="33"/>
        <end position="64"/>
    </location>
</feature>
<proteinExistence type="predicted"/>
<sequence>MVADLAYLVVPNASSDGRPRVSSRNGDLRRLAASFPDGCGGGPGDGAGGGRVEEDRAPAGAGRAQVPLKVKEQAEVVKLWLEQTHVHQGVPAGVQEVAAAAAETCVHPEIERQQTVERSSSLEGGKQGGR</sequence>
<gene>
    <name evidence="2" type="ORF">EJB05_02417</name>
</gene>
<feature type="region of interest" description="Disordered" evidence="1">
    <location>
        <begin position="109"/>
        <end position="130"/>
    </location>
</feature>
<name>A0A5J9WT21_9POAL</name>
<dbReference type="Proteomes" id="UP000324897">
    <property type="component" value="Chromosome 6"/>
</dbReference>
<reference evidence="2 3" key="1">
    <citation type="journal article" date="2019" name="Sci. Rep.">
        <title>A high-quality genome of Eragrostis curvula grass provides insights into Poaceae evolution and supports new strategies to enhance forage quality.</title>
        <authorList>
            <person name="Carballo J."/>
            <person name="Santos B.A.C.M."/>
            <person name="Zappacosta D."/>
            <person name="Garbus I."/>
            <person name="Selva J.P."/>
            <person name="Gallo C.A."/>
            <person name="Diaz A."/>
            <person name="Albertini E."/>
            <person name="Caccamo M."/>
            <person name="Echenique V."/>
        </authorList>
    </citation>
    <scope>NUCLEOTIDE SEQUENCE [LARGE SCALE GENOMIC DNA]</scope>
    <source>
        <strain evidence="3">cv. Victoria</strain>
        <tissue evidence="2">Leaf</tissue>
    </source>
</reference>
<comment type="caution">
    <text evidence="2">The sequence shown here is derived from an EMBL/GenBank/DDBJ whole genome shotgun (WGS) entry which is preliminary data.</text>
</comment>
<dbReference type="EMBL" id="RWGY01000002">
    <property type="protein sequence ID" value="TVU51015.1"/>
    <property type="molecule type" value="Genomic_DNA"/>
</dbReference>
<evidence type="ECO:0000256" key="1">
    <source>
        <dbReference type="SAM" id="MobiDB-lite"/>
    </source>
</evidence>
<dbReference type="AlphaFoldDB" id="A0A5J9WT21"/>
<evidence type="ECO:0000313" key="2">
    <source>
        <dbReference type="EMBL" id="TVU51015.1"/>
    </source>
</evidence>
<protein>
    <submittedName>
        <fullName evidence="2">Uncharacterized protein</fullName>
    </submittedName>
</protein>